<evidence type="ECO:0000256" key="2">
    <source>
        <dbReference type="SAM" id="SignalP"/>
    </source>
</evidence>
<organism evidence="4 5">
    <name type="scientific">Monilinia fructicola</name>
    <name type="common">Brown rot fungus</name>
    <name type="synonym">Ciboria fructicola</name>
    <dbReference type="NCBI Taxonomy" id="38448"/>
    <lineage>
        <taxon>Eukaryota</taxon>
        <taxon>Fungi</taxon>
        <taxon>Dikarya</taxon>
        <taxon>Ascomycota</taxon>
        <taxon>Pezizomycotina</taxon>
        <taxon>Leotiomycetes</taxon>
        <taxon>Helotiales</taxon>
        <taxon>Sclerotiniaceae</taxon>
        <taxon>Monilinia</taxon>
    </lineage>
</organism>
<dbReference type="VEuPathDB" id="FungiDB:MFRU_006g03940"/>
<keyword evidence="5" id="KW-1185">Reference proteome</keyword>
<feature type="domain" description="CPAF-like PDZ" evidence="3">
    <location>
        <begin position="185"/>
        <end position="302"/>
    </location>
</feature>
<evidence type="ECO:0000259" key="3">
    <source>
        <dbReference type="Pfam" id="PF23658"/>
    </source>
</evidence>
<feature type="chain" id="PRO_5024446766" description="CPAF-like PDZ domain-containing protein" evidence="2">
    <location>
        <begin position="22"/>
        <end position="775"/>
    </location>
</feature>
<dbReference type="EMBL" id="VICG01000013">
    <property type="protein sequence ID" value="KAA8565872.1"/>
    <property type="molecule type" value="Genomic_DNA"/>
</dbReference>
<evidence type="ECO:0000256" key="1">
    <source>
        <dbReference type="SAM" id="MobiDB-lite"/>
    </source>
</evidence>
<dbReference type="AlphaFoldDB" id="A0A5M9JDG0"/>
<comment type="caution">
    <text evidence="4">The sequence shown here is derived from an EMBL/GenBank/DDBJ whole genome shotgun (WGS) entry which is preliminary data.</text>
</comment>
<dbReference type="InterPro" id="IPR056186">
    <property type="entry name" value="PDZ_CPAF-rel"/>
</dbReference>
<sequence length="775" mass="82871">MRFLASFCVSASILVTGGALADTSSERTGERTAGLAPSPTKPPTFAPTGATSTSSGACASVSSIISTSEDDEPKIAVSTALDCLKSVPLNVNRSVTFIEFIEPYVQFQSTLAYLKNPPTGWLFPGVDVLGGLTQIKTLLLSGEYKTQWDFEKDIWSLINILPHDFHFNLPLPLISSVFLFVIPQGSLVSISSDGLSLPKVFFKVDLDQARNNATFTPSAISKINDQDANMFLQKTGQTLSAYNDPDATYNQLFFSPAFNATGSGEVYKFGQALGFTSDFYNYTFENGTTRSFRNVATAKISFEGIDSGKALFDTINPPISTIAPSTTTSTTTTTTSAQVTTTTTSLVGYPTPIVMHRDGYTSGGNGGGAVIEGYDVFQRIFPGLETFGASRMRNSEVLKFFGDVYTATLKPEDDPDANGQFEAQTYLDVNGKPFANWSALDPPEKIYNDSFTAQTRFNLKYWANDMPRNGSLALGPQIFESKNIVLLYDGSCGSTCAVFSEFMKSQGGVRSVVMGGRPQTGPMQGVAGSKGSEVLTFSQIDEYLAQIDEVIANLTLKSIPIPAAPPASSLPLGSALSWPLGNSTTQGTGSRFNFRNNMHQNDSSYTPLQYIYEASNCRLFYTKEDVYDIQGLWKRVVDTVWGDGKCVEGSTTTKDRSFPSGAGDTVGYSSAVDSRVILDPQPGLISGSTGIGAPSSNGDVSTHKRRYAAPSNTTLPVSILKATGTGSESGPKPTSTGHNMTTNGITVAPITGEAMVLGDSWWVGALVAVMVVLVV</sequence>
<evidence type="ECO:0000313" key="4">
    <source>
        <dbReference type="EMBL" id="KAA8565872.1"/>
    </source>
</evidence>
<feature type="signal peptide" evidence="2">
    <location>
        <begin position="1"/>
        <end position="21"/>
    </location>
</feature>
<accession>A0A5M9JDG0</accession>
<keyword evidence="2" id="KW-0732">Signal</keyword>
<feature type="region of interest" description="Disordered" evidence="1">
    <location>
        <begin position="24"/>
        <end position="53"/>
    </location>
</feature>
<dbReference type="InterPro" id="IPR052766">
    <property type="entry name" value="S41A_metabolite_peptidase"/>
</dbReference>
<reference evidence="4 5" key="1">
    <citation type="submission" date="2019-06" db="EMBL/GenBank/DDBJ databases">
        <title>Genome Sequence of the Brown Rot Fungal Pathogen Monilinia fructicola.</title>
        <authorList>
            <person name="De Miccolis Angelini R.M."/>
            <person name="Landi L."/>
            <person name="Abate D."/>
            <person name="Pollastro S."/>
            <person name="Romanazzi G."/>
            <person name="Faretra F."/>
        </authorList>
    </citation>
    <scope>NUCLEOTIDE SEQUENCE [LARGE SCALE GENOMIC DNA]</scope>
    <source>
        <strain evidence="4 5">Mfrc123</strain>
    </source>
</reference>
<dbReference type="PANTHER" id="PTHR37049:SF4">
    <property type="entry name" value="RHODANESE DOMAIN-CONTAINING PROTEIN"/>
    <property type="match status" value="1"/>
</dbReference>
<dbReference type="Proteomes" id="UP000322873">
    <property type="component" value="Unassembled WGS sequence"/>
</dbReference>
<dbReference type="Pfam" id="PF23658">
    <property type="entry name" value="PDZ_CPAF_rel"/>
    <property type="match status" value="1"/>
</dbReference>
<protein>
    <recommendedName>
        <fullName evidence="3">CPAF-like PDZ domain-containing protein</fullName>
    </recommendedName>
</protein>
<gene>
    <name evidence="4" type="ORF">EYC84_009688</name>
</gene>
<name>A0A5M9JDG0_MONFR</name>
<dbReference type="PANTHER" id="PTHR37049">
    <property type="entry name" value="PEPTIDASE S41 FAMILY PROTEIN"/>
    <property type="match status" value="1"/>
</dbReference>
<proteinExistence type="predicted"/>
<evidence type="ECO:0000313" key="5">
    <source>
        <dbReference type="Proteomes" id="UP000322873"/>
    </source>
</evidence>